<dbReference type="InterPro" id="IPR020846">
    <property type="entry name" value="MFS_dom"/>
</dbReference>
<dbReference type="SUPFAM" id="SSF103473">
    <property type="entry name" value="MFS general substrate transporter"/>
    <property type="match status" value="1"/>
</dbReference>
<feature type="region of interest" description="Disordered" evidence="3">
    <location>
        <begin position="1"/>
        <end position="32"/>
    </location>
</feature>
<feature type="transmembrane region" description="Helical" evidence="4">
    <location>
        <begin position="321"/>
        <end position="344"/>
    </location>
</feature>
<feature type="transmembrane region" description="Helical" evidence="4">
    <location>
        <begin position="56"/>
        <end position="76"/>
    </location>
</feature>
<dbReference type="PANTHER" id="PTHR11360">
    <property type="entry name" value="MONOCARBOXYLATE TRANSPORTER"/>
    <property type="match status" value="1"/>
</dbReference>
<feature type="transmembrane region" description="Helical" evidence="4">
    <location>
        <begin position="152"/>
        <end position="173"/>
    </location>
</feature>
<dbReference type="EMBL" id="KQ030527">
    <property type="protein sequence ID" value="KJZ74354.1"/>
    <property type="molecule type" value="Genomic_DNA"/>
</dbReference>
<comment type="similarity">
    <text evidence="2">Belongs to the major facilitator superfamily. Monocarboxylate porter (TC 2.A.1.13) family.</text>
</comment>
<dbReference type="PROSITE" id="PS50850">
    <property type="entry name" value="MFS"/>
    <property type="match status" value="1"/>
</dbReference>
<dbReference type="InterPro" id="IPR036259">
    <property type="entry name" value="MFS_trans_sf"/>
</dbReference>
<reference evidence="6 7" key="1">
    <citation type="journal article" date="2014" name="Genome Biol. Evol.">
        <title>Comparative genomics and transcriptomics analyses reveal divergent lifestyle features of nematode endoparasitic fungus Hirsutella minnesotensis.</title>
        <authorList>
            <person name="Lai Y."/>
            <person name="Liu K."/>
            <person name="Zhang X."/>
            <person name="Zhang X."/>
            <person name="Li K."/>
            <person name="Wang N."/>
            <person name="Shu C."/>
            <person name="Wu Y."/>
            <person name="Wang C."/>
            <person name="Bushley K.E."/>
            <person name="Xiang M."/>
            <person name="Liu X."/>
        </authorList>
    </citation>
    <scope>NUCLEOTIDE SEQUENCE [LARGE SCALE GENOMIC DNA]</scope>
    <source>
        <strain evidence="6 7">3608</strain>
    </source>
</reference>
<dbReference type="Gene3D" id="1.20.1250.20">
    <property type="entry name" value="MFS general substrate transporter like domains"/>
    <property type="match status" value="2"/>
</dbReference>
<dbReference type="InterPro" id="IPR011701">
    <property type="entry name" value="MFS"/>
</dbReference>
<name>A0A0F8A4X8_9HYPO</name>
<feature type="domain" description="Major facilitator superfamily (MFS) profile" evidence="5">
    <location>
        <begin position="260"/>
        <end position="467"/>
    </location>
</feature>
<evidence type="ECO:0000256" key="4">
    <source>
        <dbReference type="SAM" id="Phobius"/>
    </source>
</evidence>
<feature type="transmembrane region" description="Helical" evidence="4">
    <location>
        <begin position="127"/>
        <end position="146"/>
    </location>
</feature>
<dbReference type="GO" id="GO:0022857">
    <property type="term" value="F:transmembrane transporter activity"/>
    <property type="evidence" value="ECO:0007669"/>
    <property type="project" value="InterPro"/>
</dbReference>
<feature type="transmembrane region" description="Helical" evidence="4">
    <location>
        <begin position="96"/>
        <end position="115"/>
    </location>
</feature>
<feature type="transmembrane region" description="Helical" evidence="4">
    <location>
        <begin position="351"/>
        <end position="372"/>
    </location>
</feature>
<evidence type="ECO:0000259" key="5">
    <source>
        <dbReference type="PROSITE" id="PS50850"/>
    </source>
</evidence>
<dbReference type="OrthoDB" id="2213137at2759"/>
<keyword evidence="4" id="KW-0472">Membrane</keyword>
<proteinExistence type="inferred from homology"/>
<gene>
    <name evidence="6" type="ORF">HIM_06360</name>
</gene>
<evidence type="ECO:0000256" key="1">
    <source>
        <dbReference type="ARBA" id="ARBA00004141"/>
    </source>
</evidence>
<feature type="transmembrane region" description="Helical" evidence="4">
    <location>
        <begin position="185"/>
        <end position="205"/>
    </location>
</feature>
<dbReference type="Pfam" id="PF07690">
    <property type="entry name" value="MFS_1"/>
    <property type="match status" value="1"/>
</dbReference>
<keyword evidence="4" id="KW-1133">Transmembrane helix</keyword>
<evidence type="ECO:0000313" key="7">
    <source>
        <dbReference type="Proteomes" id="UP000054481"/>
    </source>
</evidence>
<keyword evidence="4" id="KW-0812">Transmembrane</keyword>
<feature type="transmembrane region" description="Helical" evidence="4">
    <location>
        <begin position="217"/>
        <end position="236"/>
    </location>
</feature>
<dbReference type="AlphaFoldDB" id="A0A0F8A4X8"/>
<dbReference type="InterPro" id="IPR050327">
    <property type="entry name" value="Proton-linked_MCT"/>
</dbReference>
<feature type="transmembrane region" description="Helical" evidence="4">
    <location>
        <begin position="441"/>
        <end position="461"/>
    </location>
</feature>
<evidence type="ECO:0000256" key="3">
    <source>
        <dbReference type="SAM" id="MobiDB-lite"/>
    </source>
</evidence>
<accession>A0A0F8A4X8</accession>
<evidence type="ECO:0000313" key="6">
    <source>
        <dbReference type="EMBL" id="KJZ74354.1"/>
    </source>
</evidence>
<organism evidence="6 7">
    <name type="scientific">Hirsutella minnesotensis 3608</name>
    <dbReference type="NCBI Taxonomy" id="1043627"/>
    <lineage>
        <taxon>Eukaryota</taxon>
        <taxon>Fungi</taxon>
        <taxon>Dikarya</taxon>
        <taxon>Ascomycota</taxon>
        <taxon>Pezizomycotina</taxon>
        <taxon>Sordariomycetes</taxon>
        <taxon>Hypocreomycetidae</taxon>
        <taxon>Hypocreales</taxon>
        <taxon>Ophiocordycipitaceae</taxon>
        <taxon>Hirsutella</taxon>
    </lineage>
</organism>
<dbReference type="Proteomes" id="UP000054481">
    <property type="component" value="Unassembled WGS sequence"/>
</dbReference>
<comment type="subcellular location">
    <subcellularLocation>
        <location evidence="1">Membrane</location>
        <topology evidence="1">Multi-pass membrane protein</topology>
    </subcellularLocation>
</comment>
<dbReference type="GO" id="GO:0016020">
    <property type="term" value="C:membrane"/>
    <property type="evidence" value="ECO:0007669"/>
    <property type="project" value="UniProtKB-SubCell"/>
</dbReference>
<evidence type="ECO:0000256" key="2">
    <source>
        <dbReference type="ARBA" id="ARBA00006727"/>
    </source>
</evidence>
<feature type="transmembrane region" description="Helical" evidence="4">
    <location>
        <begin position="294"/>
        <end position="315"/>
    </location>
</feature>
<sequence length="467" mass="50642">MVRSSIELQPSPAVSTPHVSAPTTRPPSFVDDVGGEELNPSRHEFSLAPADRGKHAWFFLAASFMVEALTWGFPFAFGIFQDYYTRNEVFHDVSQIPIIGTCALGIMYLDLPLVMGLQRLYPTFSRWSPVIGLLIMCLSLAASSFSQTPAHLIVTQGVLYALGGSISYCPCILYMDEWFIKRKGFAYGVMWSGTGLAGFALPLLLEFFLGRYGFRTTLRIWAVALFILTLPLAYFIKPRLPATATEHIKPFKLGFVLRRSFLLHQAANICEALGFFLPNIYLPMYARAIGAGPFAAALTVLLINVASVFGCAAMGSLTDHFHVTTCVLVSAIGTALGTFLLWGFATKLPVLLIFCIIYGLFAGSYTSSWTGIMRQITSEPTPGGRSRRGSTGGATFDPTMVLGVLSTGRGIGSIVSGPLSQVLIKGLPWQGHAFGGYGTGYGPLIAFTGATAVFSGVPFLWKRLGWM</sequence>
<dbReference type="PANTHER" id="PTHR11360:SF287">
    <property type="entry name" value="MFS MONOCARBOXYLATE TRANSPORTER"/>
    <property type="match status" value="1"/>
</dbReference>
<keyword evidence="7" id="KW-1185">Reference proteome</keyword>
<protein>
    <recommendedName>
        <fullName evidence="5">Major facilitator superfamily (MFS) profile domain-containing protein</fullName>
    </recommendedName>
</protein>
<feature type="compositionally biased region" description="Polar residues" evidence="3">
    <location>
        <begin position="1"/>
        <end position="23"/>
    </location>
</feature>